<dbReference type="NCBIfam" id="TIGR00473">
    <property type="entry name" value="pssA"/>
    <property type="match status" value="1"/>
</dbReference>
<comment type="catalytic activity">
    <reaction evidence="1">
        <text>a CDP-1,2-diacyl-sn-glycerol + L-serine = a 1,2-diacyl-sn-glycero-3-phospho-L-serine + CMP + H(+)</text>
        <dbReference type="Rhea" id="RHEA:16913"/>
        <dbReference type="ChEBI" id="CHEBI:15378"/>
        <dbReference type="ChEBI" id="CHEBI:33384"/>
        <dbReference type="ChEBI" id="CHEBI:57262"/>
        <dbReference type="ChEBI" id="CHEBI:58332"/>
        <dbReference type="ChEBI" id="CHEBI:60377"/>
        <dbReference type="EC" id="2.7.8.8"/>
    </reaction>
</comment>
<evidence type="ECO:0000256" key="4">
    <source>
        <dbReference type="ARBA" id="ARBA00010441"/>
    </source>
</evidence>
<evidence type="ECO:0000256" key="9">
    <source>
        <dbReference type="ARBA" id="ARBA00022692"/>
    </source>
</evidence>
<name>A0A3D8H9W1_9BACT</name>
<dbReference type="EMBL" id="JACRTI010000063">
    <property type="protein sequence ID" value="MBC8603534.1"/>
    <property type="molecule type" value="Genomic_DNA"/>
</dbReference>
<evidence type="ECO:0000256" key="12">
    <source>
        <dbReference type="ARBA" id="ARBA00023136"/>
    </source>
</evidence>
<evidence type="ECO:0000313" key="19">
    <source>
        <dbReference type="EMBL" id="RDU47728.1"/>
    </source>
</evidence>
<feature type="transmembrane region" description="Helical" evidence="17">
    <location>
        <begin position="131"/>
        <end position="153"/>
    </location>
</feature>
<keyword evidence="14" id="KW-1208">Phospholipid metabolism</keyword>
<dbReference type="InterPro" id="IPR004533">
    <property type="entry name" value="CDP-diaglyc--ser_O-PTrfase"/>
</dbReference>
<evidence type="ECO:0000256" key="2">
    <source>
        <dbReference type="ARBA" id="ARBA00004141"/>
    </source>
</evidence>
<dbReference type="RefSeq" id="WP_115501029.1">
    <property type="nucleotide sequence ID" value="NZ_JACRTI010000063.1"/>
</dbReference>
<feature type="transmembrane region" description="Helical" evidence="17">
    <location>
        <begin position="67"/>
        <end position="86"/>
    </location>
</feature>
<feature type="transmembrane region" description="Helical" evidence="17">
    <location>
        <begin position="199"/>
        <end position="227"/>
    </location>
</feature>
<dbReference type="PROSITE" id="PS00379">
    <property type="entry name" value="CDP_ALCOHOL_P_TRANSF"/>
    <property type="match status" value="1"/>
</dbReference>
<dbReference type="InterPro" id="IPR000462">
    <property type="entry name" value="CDP-OH_P_trans"/>
</dbReference>
<evidence type="ECO:0000256" key="1">
    <source>
        <dbReference type="ARBA" id="ARBA00000287"/>
    </source>
</evidence>
<keyword evidence="12 17" id="KW-0472">Membrane</keyword>
<evidence type="ECO:0000313" key="18">
    <source>
        <dbReference type="EMBL" id="MBC8603534.1"/>
    </source>
</evidence>
<dbReference type="GO" id="GO:0008654">
    <property type="term" value="P:phospholipid biosynthetic process"/>
    <property type="evidence" value="ECO:0007669"/>
    <property type="project" value="UniProtKB-KW"/>
</dbReference>
<dbReference type="Pfam" id="PF01066">
    <property type="entry name" value="CDP-OH_P_transf"/>
    <property type="match status" value="1"/>
</dbReference>
<evidence type="ECO:0000256" key="13">
    <source>
        <dbReference type="ARBA" id="ARBA00023209"/>
    </source>
</evidence>
<organism evidence="19 20">
    <name type="scientific">Parabacteroides acidifaciens</name>
    <dbReference type="NCBI Taxonomy" id="2290935"/>
    <lineage>
        <taxon>Bacteria</taxon>
        <taxon>Pseudomonadati</taxon>
        <taxon>Bacteroidota</taxon>
        <taxon>Bacteroidia</taxon>
        <taxon>Bacteroidales</taxon>
        <taxon>Tannerellaceae</taxon>
        <taxon>Parabacteroides</taxon>
    </lineage>
</organism>
<dbReference type="GO" id="GO:0003882">
    <property type="term" value="F:CDP-diacylglycerol-serine O-phosphatidyltransferase activity"/>
    <property type="evidence" value="ECO:0007669"/>
    <property type="project" value="UniProtKB-EC"/>
</dbReference>
<dbReference type="Proteomes" id="UP000256321">
    <property type="component" value="Unassembled WGS sequence"/>
</dbReference>
<comment type="similarity">
    <text evidence="4 16">Belongs to the CDP-alcohol phosphatidyltransferase class-I family.</text>
</comment>
<dbReference type="InterPro" id="IPR043130">
    <property type="entry name" value="CDP-OH_PTrfase_TM_dom"/>
</dbReference>
<keyword evidence="21" id="KW-1185">Reference proteome</keyword>
<dbReference type="GO" id="GO:0016020">
    <property type="term" value="C:membrane"/>
    <property type="evidence" value="ECO:0007669"/>
    <property type="project" value="UniProtKB-SubCell"/>
</dbReference>
<dbReference type="Proteomes" id="UP000629596">
    <property type="component" value="Unassembled WGS sequence"/>
</dbReference>
<evidence type="ECO:0000313" key="20">
    <source>
        <dbReference type="Proteomes" id="UP000256321"/>
    </source>
</evidence>
<gene>
    <name evidence="19" type="primary">pssA</name>
    <name evidence="19" type="ORF">DWU89_18065</name>
    <name evidence="18" type="ORF">H8784_17630</name>
</gene>
<protein>
    <recommendedName>
        <fullName evidence="6">CDP-diacylglycerol--serine O-phosphatidyltransferase</fullName>
        <ecNumber evidence="5">2.7.8.8</ecNumber>
    </recommendedName>
    <alternativeName>
        <fullName evidence="15">Phosphatidylserine synthase</fullName>
    </alternativeName>
</protein>
<dbReference type="EMBL" id="QREV01000063">
    <property type="protein sequence ID" value="RDU47728.1"/>
    <property type="molecule type" value="Genomic_DNA"/>
</dbReference>
<proteinExistence type="inferred from homology"/>
<keyword evidence="9 17" id="KW-0812">Transmembrane</keyword>
<comment type="subcellular location">
    <subcellularLocation>
        <location evidence="3">Endomembrane system</location>
    </subcellularLocation>
    <subcellularLocation>
        <location evidence="2">Membrane</location>
        <topology evidence="2">Multi-pass membrane protein</topology>
    </subcellularLocation>
</comment>
<evidence type="ECO:0000256" key="10">
    <source>
        <dbReference type="ARBA" id="ARBA00022989"/>
    </source>
</evidence>
<comment type="caution">
    <text evidence="19">The sequence shown here is derived from an EMBL/GenBank/DDBJ whole genome shotgun (WGS) entry which is preliminary data.</text>
</comment>
<evidence type="ECO:0000256" key="17">
    <source>
        <dbReference type="SAM" id="Phobius"/>
    </source>
</evidence>
<feature type="transmembrane region" description="Helical" evidence="17">
    <location>
        <begin position="36"/>
        <end position="55"/>
    </location>
</feature>
<keyword evidence="13" id="KW-0594">Phospholipid biosynthesis</keyword>
<dbReference type="AlphaFoldDB" id="A0A3D8H9W1"/>
<reference evidence="18 21" key="2">
    <citation type="submission" date="2020-08" db="EMBL/GenBank/DDBJ databases">
        <title>Genome public.</title>
        <authorList>
            <person name="Liu C."/>
            <person name="Sun Q."/>
        </authorList>
    </citation>
    <scope>NUCLEOTIDE SEQUENCE [LARGE SCALE GENOMIC DNA]</scope>
    <source>
        <strain evidence="18 21">426_9</strain>
    </source>
</reference>
<keyword evidence="8 16" id="KW-0808">Transferase</keyword>
<evidence type="ECO:0000313" key="21">
    <source>
        <dbReference type="Proteomes" id="UP000629596"/>
    </source>
</evidence>
<evidence type="ECO:0000256" key="11">
    <source>
        <dbReference type="ARBA" id="ARBA00023098"/>
    </source>
</evidence>
<dbReference type="InterPro" id="IPR048254">
    <property type="entry name" value="CDP_ALCOHOL_P_TRANSF_CS"/>
</dbReference>
<evidence type="ECO:0000256" key="16">
    <source>
        <dbReference type="RuleBase" id="RU003750"/>
    </source>
</evidence>
<evidence type="ECO:0000256" key="14">
    <source>
        <dbReference type="ARBA" id="ARBA00023264"/>
    </source>
</evidence>
<sequence>MSIKQSIPNLVTCCSLVSGCIACVMALKGNLPMATLWIVVAAVFDFCDGFAARSLHAYSPMGKELDSLSDMVSFGVAPGMIAYWLLEQACVTVPALGNAAPYIPYLALVIPVFSGLRLAKFNIDERQTTSFIGMPVPAHALFWASIGYAFRASIPVDNIGFIAGIIVLAILFSLLLVSEVPMFSLKVKSLKWKGNELRYILVGGAVVFVALFGVLGIAGTIILYIALSFFNKRR</sequence>
<dbReference type="PROSITE" id="PS51257">
    <property type="entry name" value="PROKAR_LIPOPROTEIN"/>
    <property type="match status" value="1"/>
</dbReference>
<reference evidence="19 20" key="1">
    <citation type="submission" date="2018-07" db="EMBL/GenBank/DDBJ databases">
        <title>Parabacteroides acidifaciens nov. sp., isolated from human feces.</title>
        <authorList>
            <person name="Wang Y.J."/>
        </authorList>
    </citation>
    <scope>NUCLEOTIDE SEQUENCE [LARGE SCALE GENOMIC DNA]</scope>
    <source>
        <strain evidence="19 20">426-9</strain>
    </source>
</reference>
<evidence type="ECO:0000256" key="6">
    <source>
        <dbReference type="ARBA" id="ARBA00017171"/>
    </source>
</evidence>
<keyword evidence="10 17" id="KW-1133">Transmembrane helix</keyword>
<evidence type="ECO:0000256" key="3">
    <source>
        <dbReference type="ARBA" id="ARBA00004308"/>
    </source>
</evidence>
<dbReference type="Gene3D" id="1.20.120.1760">
    <property type="match status" value="1"/>
</dbReference>
<dbReference type="GO" id="GO:0012505">
    <property type="term" value="C:endomembrane system"/>
    <property type="evidence" value="ECO:0007669"/>
    <property type="project" value="UniProtKB-SubCell"/>
</dbReference>
<evidence type="ECO:0000256" key="15">
    <source>
        <dbReference type="ARBA" id="ARBA00032361"/>
    </source>
</evidence>
<evidence type="ECO:0000256" key="7">
    <source>
        <dbReference type="ARBA" id="ARBA00022516"/>
    </source>
</evidence>
<keyword evidence="7" id="KW-0444">Lipid biosynthesis</keyword>
<feature type="transmembrane region" description="Helical" evidence="17">
    <location>
        <begin position="102"/>
        <end position="119"/>
    </location>
</feature>
<evidence type="ECO:0000256" key="5">
    <source>
        <dbReference type="ARBA" id="ARBA00013174"/>
    </source>
</evidence>
<accession>A0A3D8H9W1</accession>
<evidence type="ECO:0000256" key="8">
    <source>
        <dbReference type="ARBA" id="ARBA00022679"/>
    </source>
</evidence>
<keyword evidence="11" id="KW-0443">Lipid metabolism</keyword>
<feature type="transmembrane region" description="Helical" evidence="17">
    <location>
        <begin position="159"/>
        <end position="178"/>
    </location>
</feature>
<dbReference type="EC" id="2.7.8.8" evidence="5"/>